<reference evidence="5 6" key="1">
    <citation type="submission" date="2020-01" db="EMBL/GenBank/DDBJ databases">
        <title>Genome analysis.</title>
        <authorList>
            <person name="Wu S."/>
            <person name="Wang G."/>
        </authorList>
    </citation>
    <scope>NUCLEOTIDE SEQUENCE [LARGE SCALE GENOMIC DNA]</scope>
    <source>
        <strain evidence="5 6">SYL130</strain>
    </source>
</reference>
<dbReference type="Pfam" id="PF02518">
    <property type="entry name" value="HATPase_c"/>
    <property type="match status" value="1"/>
</dbReference>
<evidence type="ECO:0000259" key="4">
    <source>
        <dbReference type="PROSITE" id="PS50109"/>
    </source>
</evidence>
<dbReference type="CDD" id="cd00075">
    <property type="entry name" value="HATPase"/>
    <property type="match status" value="1"/>
</dbReference>
<dbReference type="Proteomes" id="UP000753802">
    <property type="component" value="Unassembled WGS sequence"/>
</dbReference>
<name>A0ABW9ZXE9_9BACT</name>
<dbReference type="InterPro" id="IPR036097">
    <property type="entry name" value="HisK_dim/P_sf"/>
</dbReference>
<evidence type="ECO:0000256" key="3">
    <source>
        <dbReference type="ARBA" id="ARBA00022553"/>
    </source>
</evidence>
<dbReference type="InterPro" id="IPR036890">
    <property type="entry name" value="HATPase_C_sf"/>
</dbReference>
<dbReference type="PANTHER" id="PTHR43547">
    <property type="entry name" value="TWO-COMPONENT HISTIDINE KINASE"/>
    <property type="match status" value="1"/>
</dbReference>
<dbReference type="SMART" id="SM00387">
    <property type="entry name" value="HATPase_c"/>
    <property type="match status" value="1"/>
</dbReference>
<dbReference type="SUPFAM" id="SSF55781">
    <property type="entry name" value="GAF domain-like"/>
    <property type="match status" value="1"/>
</dbReference>
<evidence type="ECO:0000313" key="6">
    <source>
        <dbReference type="Proteomes" id="UP000753802"/>
    </source>
</evidence>
<keyword evidence="6" id="KW-1185">Reference proteome</keyword>
<keyword evidence="5" id="KW-0808">Transferase</keyword>
<proteinExistence type="predicted"/>
<keyword evidence="5" id="KW-0418">Kinase</keyword>
<dbReference type="GO" id="GO:0016301">
    <property type="term" value="F:kinase activity"/>
    <property type="evidence" value="ECO:0007669"/>
    <property type="project" value="UniProtKB-KW"/>
</dbReference>
<organism evidence="5 6">
    <name type="scientific">Sediminibacterium roseum</name>
    <dbReference type="NCBI Taxonomy" id="1978412"/>
    <lineage>
        <taxon>Bacteria</taxon>
        <taxon>Pseudomonadati</taxon>
        <taxon>Bacteroidota</taxon>
        <taxon>Chitinophagia</taxon>
        <taxon>Chitinophagales</taxon>
        <taxon>Chitinophagaceae</taxon>
        <taxon>Sediminibacterium</taxon>
    </lineage>
</organism>
<comment type="caution">
    <text evidence="5">The sequence shown here is derived from an EMBL/GenBank/DDBJ whole genome shotgun (WGS) entry which is preliminary data.</text>
</comment>
<evidence type="ECO:0000256" key="1">
    <source>
        <dbReference type="ARBA" id="ARBA00000085"/>
    </source>
</evidence>
<dbReference type="InterPro" id="IPR005467">
    <property type="entry name" value="His_kinase_dom"/>
</dbReference>
<dbReference type="InterPro" id="IPR029016">
    <property type="entry name" value="GAF-like_dom_sf"/>
</dbReference>
<dbReference type="Gene3D" id="3.30.565.10">
    <property type="entry name" value="Histidine kinase-like ATPase, C-terminal domain"/>
    <property type="match status" value="1"/>
</dbReference>
<dbReference type="RefSeq" id="WP_161817850.1">
    <property type="nucleotide sequence ID" value="NZ_JAACJS010000011.1"/>
</dbReference>
<dbReference type="InterPro" id="IPR004358">
    <property type="entry name" value="Sig_transdc_His_kin-like_C"/>
</dbReference>
<gene>
    <name evidence="5" type="ORF">GWC95_06360</name>
</gene>
<comment type="catalytic activity">
    <reaction evidence="1">
        <text>ATP + protein L-histidine = ADP + protein N-phospho-L-histidine.</text>
        <dbReference type="EC" id="2.7.13.3"/>
    </reaction>
</comment>
<accession>A0ABW9ZXE9</accession>
<dbReference type="InterPro" id="IPR003594">
    <property type="entry name" value="HATPase_dom"/>
</dbReference>
<dbReference type="EMBL" id="JAACJS010000011">
    <property type="protein sequence ID" value="NCI49536.1"/>
    <property type="molecule type" value="Genomic_DNA"/>
</dbReference>
<evidence type="ECO:0000256" key="2">
    <source>
        <dbReference type="ARBA" id="ARBA00012438"/>
    </source>
</evidence>
<dbReference type="PANTHER" id="PTHR43547:SF2">
    <property type="entry name" value="HYBRID SIGNAL TRANSDUCTION HISTIDINE KINASE C"/>
    <property type="match status" value="1"/>
</dbReference>
<evidence type="ECO:0000313" key="5">
    <source>
        <dbReference type="EMBL" id="NCI49536.1"/>
    </source>
</evidence>
<dbReference type="Gene3D" id="1.10.287.130">
    <property type="match status" value="1"/>
</dbReference>
<dbReference type="InterPro" id="IPR003661">
    <property type="entry name" value="HisK_dim/P_dom"/>
</dbReference>
<dbReference type="CDD" id="cd00082">
    <property type="entry name" value="HisKA"/>
    <property type="match status" value="1"/>
</dbReference>
<sequence length="400" mass="43936">MNANPPVHSNEMDRLRSLSVLDLDYSDAQESLKGLTMLAARIAGTSISLINLIDAFTQWNVSSYGLSIGPLLRGDSVCQYTILSEENFEVKDLSTDERFRDKSYVADEPKLKYYFGVPIQTSNGFNIGALCVMDKVGKEISPEKVELLKLIAHEVVKRLAAFQMVQRLKLELKESKEKQRRVAHDIRGPLGGIISLSQIITSQGENNKISDVLTFVNMIQKSGTSLLDLASEILSMPKTNEVAENIFIEEFNLSAFKEKIEKLYIPQALSKNITLTVQVQEGNETIPVAKSRLLQIAGNLISNAIKFTRHNGTVEVTLSLVPADKGNLVIRVKDTGRGMDHQMVSQVMEGKGSSNNGTDGEQGFGFGLALVQHLVKELAGTLQLQSAAGEGTVFEVIIPQ</sequence>
<keyword evidence="3" id="KW-0597">Phosphoprotein</keyword>
<feature type="domain" description="Histidine kinase" evidence="4">
    <location>
        <begin position="181"/>
        <end position="400"/>
    </location>
</feature>
<dbReference type="Gene3D" id="3.30.450.40">
    <property type="match status" value="1"/>
</dbReference>
<dbReference type="SUPFAM" id="SSF55874">
    <property type="entry name" value="ATPase domain of HSP90 chaperone/DNA topoisomerase II/histidine kinase"/>
    <property type="match status" value="1"/>
</dbReference>
<dbReference type="PRINTS" id="PR00344">
    <property type="entry name" value="BCTRLSENSOR"/>
</dbReference>
<dbReference type="SUPFAM" id="SSF47384">
    <property type="entry name" value="Homodimeric domain of signal transducing histidine kinase"/>
    <property type="match status" value="1"/>
</dbReference>
<dbReference type="EC" id="2.7.13.3" evidence="2"/>
<protein>
    <recommendedName>
        <fullName evidence="2">histidine kinase</fullName>
        <ecNumber evidence="2">2.7.13.3</ecNumber>
    </recommendedName>
</protein>
<dbReference type="PROSITE" id="PS50109">
    <property type="entry name" value="HIS_KIN"/>
    <property type="match status" value="1"/>
</dbReference>